<organism evidence="2 3">
    <name type="scientific">Giardia intestinalis</name>
    <name type="common">Giardia lamblia</name>
    <dbReference type="NCBI Taxonomy" id="5741"/>
    <lineage>
        <taxon>Eukaryota</taxon>
        <taxon>Metamonada</taxon>
        <taxon>Diplomonadida</taxon>
        <taxon>Hexamitidae</taxon>
        <taxon>Giardiinae</taxon>
        <taxon>Giardia</taxon>
    </lineage>
</organism>
<evidence type="ECO:0000313" key="3">
    <source>
        <dbReference type="Proteomes" id="UP000018040"/>
    </source>
</evidence>
<comment type="caution">
    <text evidence="2">The sequence shown here is derived from an EMBL/GenBank/DDBJ whole genome shotgun (WGS) entry which is preliminary data.</text>
</comment>
<protein>
    <recommendedName>
        <fullName evidence="4">Reverse transcriptase/endonuclease</fullName>
    </recommendedName>
</protein>
<feature type="region of interest" description="Disordered" evidence="1">
    <location>
        <begin position="39"/>
        <end position="60"/>
    </location>
</feature>
<proteinExistence type="predicted"/>
<name>V6TW24_GIAIN</name>
<evidence type="ECO:0000256" key="1">
    <source>
        <dbReference type="SAM" id="MobiDB-lite"/>
    </source>
</evidence>
<feature type="compositionally biased region" description="Basic and acidic residues" evidence="1">
    <location>
        <begin position="142"/>
        <end position="169"/>
    </location>
</feature>
<sequence>MARPGPRYELPEDGMDQDHEARHDRLCLLRLSGSSVRSWRSRHTATSRPEPEAGHLAHRQVQDHRRGVTLPRQMDHYYNEKLKKYKDGTLPIIYGTNGSLHPVWRHLEELHVDVEKLSIRATFAIAYMAAKANEHLTRLIRRDRLRASHPERPRSPPTSDCHEAPEQKELSSLLTNTGESSEHPAHPTVAGQRGTQQA</sequence>
<dbReference type="Proteomes" id="UP000018040">
    <property type="component" value="Unassembled WGS sequence"/>
</dbReference>
<reference evidence="3" key="1">
    <citation type="submission" date="2012-02" db="EMBL/GenBank/DDBJ databases">
        <title>Genome sequencing of Giardia lamblia Genotypes A2 and B isolates (DH and GS) and comparative analysis with the genomes of Genotypes A1 and E (WB and Pig).</title>
        <authorList>
            <person name="Adam R."/>
            <person name="Dahlstrom E."/>
            <person name="Martens C."/>
            <person name="Bruno D."/>
            <person name="Barbian K."/>
            <person name="Porcella S.F."/>
            <person name="Nash T."/>
        </authorList>
    </citation>
    <scope>NUCLEOTIDE SEQUENCE</scope>
    <source>
        <strain evidence="3">GS</strain>
    </source>
</reference>
<evidence type="ECO:0008006" key="4">
    <source>
        <dbReference type="Google" id="ProtNLM"/>
    </source>
</evidence>
<dbReference type="VEuPathDB" id="GiardiaDB:QR46_1383"/>
<dbReference type="AlphaFoldDB" id="V6TW24"/>
<dbReference type="EMBL" id="AHHH01000070">
    <property type="protein sequence ID" value="ESU42789.1"/>
    <property type="molecule type" value="Genomic_DNA"/>
</dbReference>
<feature type="compositionally biased region" description="Basic and acidic residues" evidence="1">
    <location>
        <begin position="49"/>
        <end position="60"/>
    </location>
</feature>
<reference evidence="2 3" key="2">
    <citation type="journal article" date="2013" name="Genome Biol. Evol.">
        <title>Genome sequencing of Giardia lamblia genotypes A2 and B isolates (DH and GS) and comparative analysis with the genomes of genotypes A1 and E (WB and Pig).</title>
        <authorList>
            <person name="Adam R.D."/>
            <person name="Dahlstrom E.W."/>
            <person name="Martens C.A."/>
            <person name="Bruno D.P."/>
            <person name="Barbian K.D."/>
            <person name="Ricklefs S.M."/>
            <person name="Hernandez M.M."/>
            <person name="Narla N.P."/>
            <person name="Patel R.B."/>
            <person name="Porcella S.F."/>
            <person name="Nash T.E."/>
        </authorList>
    </citation>
    <scope>NUCLEOTIDE SEQUENCE [LARGE SCALE GENOMIC DNA]</scope>
    <source>
        <strain evidence="2 3">GS</strain>
    </source>
</reference>
<evidence type="ECO:0000313" key="2">
    <source>
        <dbReference type="EMBL" id="ESU42789.1"/>
    </source>
</evidence>
<feature type="compositionally biased region" description="Polar residues" evidence="1">
    <location>
        <begin position="170"/>
        <end position="179"/>
    </location>
</feature>
<accession>V6TW24</accession>
<dbReference type="VEuPathDB" id="GiardiaDB:DHA2_154298"/>
<feature type="region of interest" description="Disordered" evidence="1">
    <location>
        <begin position="142"/>
        <end position="198"/>
    </location>
</feature>
<gene>
    <name evidence="2" type="ORF">GSB_154145</name>
</gene>